<keyword evidence="3" id="KW-1185">Reference proteome</keyword>
<dbReference type="RefSeq" id="WP_351961112.1">
    <property type="nucleotide sequence ID" value="NZ_JBEOZM010000025.1"/>
</dbReference>
<accession>A0ABV1TS01</accession>
<sequence length="415" mass="44293">MSRTITTWAGPHDGRPFTVGAAATDNTRSMVNRSSRRRSVLIGVMLSAVIGGCVQPAIAAPVRDAGDQAGTFRKSPVLSTEQDVAQALSASLRDPRWREQIRAAALGGADVDLQALASSTAAPEGRNLFASVSAADQRVAALKGLPASTGSLLRVRLGAPSMRSHLKAGVTPWIAVAAADDDAKTITAYDSQGHAHAVDTARVPERPLYILDIDVTKAHRAGLKVLQKAFADKGLTSLPSSKAANGVDAASTAGWWATKVTAVEVNDDQEPWFKGAAEMFSLVTGFGQDGKARVDSVDMPYLDYGGTVYYPNQILVNWSNYKYNLADVVMMEDDDGTNYRALAQAITTALLTVTDQGTYIPLVNAVLSAIPDGWFTDDPDYVESWYTLAQNSTGRLNGASGNGWMTVEPYFVEEF</sequence>
<gene>
    <name evidence="2" type="ORF">ABT211_36915</name>
</gene>
<evidence type="ECO:0000313" key="2">
    <source>
        <dbReference type="EMBL" id="MER6272811.1"/>
    </source>
</evidence>
<dbReference type="EMBL" id="JBEOZM010000025">
    <property type="protein sequence ID" value="MER6272811.1"/>
    <property type="molecule type" value="Genomic_DNA"/>
</dbReference>
<comment type="caution">
    <text evidence="2">The sequence shown here is derived from an EMBL/GenBank/DDBJ whole genome shotgun (WGS) entry which is preliminary data.</text>
</comment>
<dbReference type="InterPro" id="IPR021452">
    <property type="entry name" value="DUF3103"/>
</dbReference>
<keyword evidence="1" id="KW-0812">Transmembrane</keyword>
<evidence type="ECO:0000313" key="3">
    <source>
        <dbReference type="Proteomes" id="UP001490365"/>
    </source>
</evidence>
<reference evidence="2 3" key="1">
    <citation type="submission" date="2024-06" db="EMBL/GenBank/DDBJ databases">
        <title>The Natural Products Discovery Center: Release of the First 8490 Sequenced Strains for Exploring Actinobacteria Biosynthetic Diversity.</title>
        <authorList>
            <person name="Kalkreuter E."/>
            <person name="Kautsar S.A."/>
            <person name="Yang D."/>
            <person name="Bader C.D."/>
            <person name="Teijaro C.N."/>
            <person name="Fluegel L."/>
            <person name="Davis C.M."/>
            <person name="Simpson J.R."/>
            <person name="Lauterbach L."/>
            <person name="Steele A.D."/>
            <person name="Gui C."/>
            <person name="Meng S."/>
            <person name="Li G."/>
            <person name="Viehrig K."/>
            <person name="Ye F."/>
            <person name="Su P."/>
            <person name="Kiefer A.F."/>
            <person name="Nichols A."/>
            <person name="Cepeda A.J."/>
            <person name="Yan W."/>
            <person name="Fan B."/>
            <person name="Jiang Y."/>
            <person name="Adhikari A."/>
            <person name="Zheng C.-J."/>
            <person name="Schuster L."/>
            <person name="Cowan T.M."/>
            <person name="Smanski M.J."/>
            <person name="Chevrette M.G."/>
            <person name="De Carvalho L.P.S."/>
            <person name="Shen B."/>
        </authorList>
    </citation>
    <scope>NUCLEOTIDE SEQUENCE [LARGE SCALE GENOMIC DNA]</scope>
    <source>
        <strain evidence="2 3">NPDC001694</strain>
    </source>
</reference>
<protein>
    <submittedName>
        <fullName evidence="2">DUF3103 family protein</fullName>
    </submittedName>
</protein>
<keyword evidence="1" id="KW-1133">Transmembrane helix</keyword>
<keyword evidence="1" id="KW-0472">Membrane</keyword>
<feature type="transmembrane region" description="Helical" evidence="1">
    <location>
        <begin position="40"/>
        <end position="58"/>
    </location>
</feature>
<dbReference type="Pfam" id="PF11301">
    <property type="entry name" value="DUF3103"/>
    <property type="match status" value="1"/>
</dbReference>
<name>A0ABV1TS01_9ACTN</name>
<organism evidence="2 3">
    <name type="scientific">Streptomyces sp. 900105755</name>
    <dbReference type="NCBI Taxonomy" id="3154389"/>
    <lineage>
        <taxon>Bacteria</taxon>
        <taxon>Bacillati</taxon>
        <taxon>Actinomycetota</taxon>
        <taxon>Actinomycetes</taxon>
        <taxon>Kitasatosporales</taxon>
        <taxon>Streptomycetaceae</taxon>
        <taxon>Streptomyces</taxon>
    </lineage>
</organism>
<proteinExistence type="predicted"/>
<dbReference type="Proteomes" id="UP001490365">
    <property type="component" value="Unassembled WGS sequence"/>
</dbReference>
<evidence type="ECO:0000256" key="1">
    <source>
        <dbReference type="SAM" id="Phobius"/>
    </source>
</evidence>